<dbReference type="GeneID" id="19340019"/>
<dbReference type="OrthoDB" id="2013972at2759"/>
<dbReference type="Pfam" id="PF13489">
    <property type="entry name" value="Methyltransf_23"/>
    <property type="match status" value="1"/>
</dbReference>
<dbReference type="CDD" id="cd02440">
    <property type="entry name" value="AdoMet_MTases"/>
    <property type="match status" value="1"/>
</dbReference>
<dbReference type="VEuPathDB" id="FungiDB:MYCFIDRAFT_52289"/>
<dbReference type="GO" id="GO:0008168">
    <property type="term" value="F:methyltransferase activity"/>
    <property type="evidence" value="ECO:0007669"/>
    <property type="project" value="TreeGrafter"/>
</dbReference>
<dbReference type="KEGG" id="pfj:MYCFIDRAFT_52289"/>
<dbReference type="RefSeq" id="XP_007925865.1">
    <property type="nucleotide sequence ID" value="XM_007927674.1"/>
</dbReference>
<dbReference type="eggNOG" id="ENOG502QQMC">
    <property type="taxonomic scope" value="Eukaryota"/>
</dbReference>
<dbReference type="EMBL" id="KB446558">
    <property type="protein sequence ID" value="EME83351.1"/>
    <property type="molecule type" value="Genomic_DNA"/>
</dbReference>
<accession>M3AFI6</accession>
<keyword evidence="3" id="KW-1185">Reference proteome</keyword>
<dbReference type="SUPFAM" id="SSF53335">
    <property type="entry name" value="S-adenosyl-L-methionine-dependent methyltransferases"/>
    <property type="match status" value="1"/>
</dbReference>
<evidence type="ECO:0000256" key="1">
    <source>
        <dbReference type="SAM" id="MobiDB-lite"/>
    </source>
</evidence>
<gene>
    <name evidence="2" type="ORF">MYCFIDRAFT_52289</name>
</gene>
<evidence type="ECO:0000313" key="2">
    <source>
        <dbReference type="EMBL" id="EME83351.1"/>
    </source>
</evidence>
<protein>
    <recommendedName>
        <fullName evidence="4">S-adenosyl-L-methionine-dependent methyltransferase</fullName>
    </recommendedName>
</protein>
<proteinExistence type="predicted"/>
<sequence>MSALETRAVHGTAAARPSGPYNAQLKTMSRSSMSIDALLRPDSAETQQVQKFGELGRTYYRHGQHVYMFPADDNELERLDIVHRLIYTVALNKQLHIASFTAPPRRILDIGFGDGYWMLEMRDRYPSTEIIGLDLVNDSQPPRDRNCQFQAPVDFNAPTWPIEDSSVDLVHMAQLCGSVPDWVALYRRAYRSLRPGTGQVEHIEIDWKPRTSAREFPPQGFDLLRWWEYTLHASQMAGKSLEYRDDTEDLLEQAGFVDISHKRFRVPLYVAATKDKRETALAHAYQMAMGYQGSQSFTAFSMSLFTRVFGWPAQSAAQTCAAALAVIQGHPLPLYINLHVWTARRPQS</sequence>
<dbReference type="InterPro" id="IPR029063">
    <property type="entry name" value="SAM-dependent_MTases_sf"/>
</dbReference>
<evidence type="ECO:0000313" key="3">
    <source>
        <dbReference type="Proteomes" id="UP000016932"/>
    </source>
</evidence>
<dbReference type="PANTHER" id="PTHR43591:SF24">
    <property type="entry name" value="2-METHOXY-6-POLYPRENYL-1,4-BENZOQUINOL METHYLASE, MITOCHONDRIAL"/>
    <property type="match status" value="1"/>
</dbReference>
<dbReference type="AlphaFoldDB" id="M3AFI6"/>
<name>M3AFI6_PSEFD</name>
<dbReference type="HOGENOM" id="CLU_010595_2_0_1"/>
<reference evidence="2 3" key="1">
    <citation type="journal article" date="2012" name="PLoS Pathog.">
        <title>Diverse lifestyles and strategies of plant pathogenesis encoded in the genomes of eighteen Dothideomycetes fungi.</title>
        <authorList>
            <person name="Ohm R.A."/>
            <person name="Feau N."/>
            <person name="Henrissat B."/>
            <person name="Schoch C.L."/>
            <person name="Horwitz B.A."/>
            <person name="Barry K.W."/>
            <person name="Condon B.J."/>
            <person name="Copeland A.C."/>
            <person name="Dhillon B."/>
            <person name="Glaser F."/>
            <person name="Hesse C.N."/>
            <person name="Kosti I."/>
            <person name="LaButti K."/>
            <person name="Lindquist E.A."/>
            <person name="Lucas S."/>
            <person name="Salamov A.A."/>
            <person name="Bradshaw R.E."/>
            <person name="Ciuffetti L."/>
            <person name="Hamelin R.C."/>
            <person name="Kema G.H.J."/>
            <person name="Lawrence C."/>
            <person name="Scott J.A."/>
            <person name="Spatafora J.W."/>
            <person name="Turgeon B.G."/>
            <person name="de Wit P.J.G.M."/>
            <person name="Zhong S."/>
            <person name="Goodwin S.B."/>
            <person name="Grigoriev I.V."/>
        </authorList>
    </citation>
    <scope>NUCLEOTIDE SEQUENCE [LARGE SCALE GENOMIC DNA]</scope>
    <source>
        <strain evidence="2 3">CIRAD86</strain>
    </source>
</reference>
<dbReference type="Proteomes" id="UP000016932">
    <property type="component" value="Unassembled WGS sequence"/>
</dbReference>
<dbReference type="Gene3D" id="3.40.50.150">
    <property type="entry name" value="Vaccinia Virus protein VP39"/>
    <property type="match status" value="1"/>
</dbReference>
<evidence type="ECO:0008006" key="4">
    <source>
        <dbReference type="Google" id="ProtNLM"/>
    </source>
</evidence>
<organism evidence="2 3">
    <name type="scientific">Pseudocercospora fijiensis (strain CIRAD86)</name>
    <name type="common">Black leaf streak disease fungus</name>
    <name type="synonym">Mycosphaerella fijiensis</name>
    <dbReference type="NCBI Taxonomy" id="383855"/>
    <lineage>
        <taxon>Eukaryota</taxon>
        <taxon>Fungi</taxon>
        <taxon>Dikarya</taxon>
        <taxon>Ascomycota</taxon>
        <taxon>Pezizomycotina</taxon>
        <taxon>Dothideomycetes</taxon>
        <taxon>Dothideomycetidae</taxon>
        <taxon>Mycosphaerellales</taxon>
        <taxon>Mycosphaerellaceae</taxon>
        <taxon>Pseudocercospora</taxon>
    </lineage>
</organism>
<feature type="region of interest" description="Disordered" evidence="1">
    <location>
        <begin position="1"/>
        <end position="23"/>
    </location>
</feature>
<dbReference type="PANTHER" id="PTHR43591">
    <property type="entry name" value="METHYLTRANSFERASE"/>
    <property type="match status" value="1"/>
</dbReference>